<feature type="transmembrane region" description="Helical" evidence="6">
    <location>
        <begin position="103"/>
        <end position="126"/>
    </location>
</feature>
<dbReference type="PANTHER" id="PTHR36926:SF1">
    <property type="entry name" value="COLICIN V PRODUCTION PROTEIN"/>
    <property type="match status" value="1"/>
</dbReference>
<evidence type="ECO:0000256" key="6">
    <source>
        <dbReference type="SAM" id="Phobius"/>
    </source>
</evidence>
<evidence type="ECO:0000256" key="3">
    <source>
        <dbReference type="ARBA" id="ARBA00022989"/>
    </source>
</evidence>
<evidence type="ECO:0000256" key="1">
    <source>
        <dbReference type="ARBA" id="ARBA00004141"/>
    </source>
</evidence>
<dbReference type="InterPro" id="IPR003825">
    <property type="entry name" value="Colicin-V_CvpA"/>
</dbReference>
<keyword evidence="3 6" id="KW-1133">Transmembrane helix</keyword>
<dbReference type="RefSeq" id="WP_062226233.1">
    <property type="nucleotide sequence ID" value="NZ_BBWR01000002.1"/>
</dbReference>
<evidence type="ECO:0000256" key="5">
    <source>
        <dbReference type="SAM" id="MobiDB-lite"/>
    </source>
</evidence>
<feature type="compositionally biased region" description="Low complexity" evidence="5">
    <location>
        <begin position="175"/>
        <end position="188"/>
    </location>
</feature>
<dbReference type="InterPro" id="IPR052719">
    <property type="entry name" value="CvpA-like"/>
</dbReference>
<reference evidence="7" key="1">
    <citation type="journal article" date="2015" name="Proc. Natl. Acad. Sci. U.S.A.">
        <title>Bacterial clade with the ribosomal RNA operon on a small plasmid rather than the chromosome.</title>
        <authorList>
            <person name="Anda M."/>
            <person name="Ohtsubo Y."/>
            <person name="Okubo T."/>
            <person name="Sugawara M."/>
            <person name="Nagata Y."/>
            <person name="Tsuda M."/>
            <person name="Minamisawa K."/>
            <person name="Mitsui H."/>
        </authorList>
    </citation>
    <scope>NUCLEOTIDE SEQUENCE</scope>
    <source>
        <strain evidence="7">JCM 14755</strain>
    </source>
</reference>
<dbReference type="EMBL" id="LC066377">
    <property type="protein sequence ID" value="BAT28298.1"/>
    <property type="molecule type" value="Genomic_DNA"/>
</dbReference>
<keyword evidence="2 6" id="KW-0812">Transmembrane</keyword>
<feature type="transmembrane region" description="Helical" evidence="6">
    <location>
        <begin position="6"/>
        <end position="23"/>
    </location>
</feature>
<feature type="transmembrane region" description="Helical" evidence="6">
    <location>
        <begin position="67"/>
        <end position="91"/>
    </location>
</feature>
<dbReference type="OrthoDB" id="9806894at2"/>
<comment type="subcellular location">
    <subcellularLocation>
        <location evidence="1">Membrane</location>
        <topology evidence="1">Multi-pass membrane protein</topology>
    </subcellularLocation>
</comment>
<dbReference type="GO" id="GO:0009403">
    <property type="term" value="P:toxin biosynthetic process"/>
    <property type="evidence" value="ECO:0007669"/>
    <property type="project" value="InterPro"/>
</dbReference>
<feature type="region of interest" description="Disordered" evidence="5">
    <location>
        <begin position="170"/>
        <end position="204"/>
    </location>
</feature>
<accession>A0A0P0Z341</accession>
<feature type="transmembrane region" description="Helical" evidence="6">
    <location>
        <begin position="30"/>
        <end position="47"/>
    </location>
</feature>
<dbReference type="GO" id="GO:0016020">
    <property type="term" value="C:membrane"/>
    <property type="evidence" value="ECO:0007669"/>
    <property type="project" value="UniProtKB-SubCell"/>
</dbReference>
<evidence type="ECO:0000313" key="7">
    <source>
        <dbReference type="EMBL" id="BAT28298.1"/>
    </source>
</evidence>
<proteinExistence type="predicted"/>
<evidence type="ECO:0000256" key="4">
    <source>
        <dbReference type="ARBA" id="ARBA00023136"/>
    </source>
</evidence>
<protein>
    <submittedName>
        <fullName evidence="7">Colicin V production protein</fullName>
    </submittedName>
</protein>
<sequence>MTITLLDVALVVITLISAILAMVRGFSREVLSIVSWVVAAAAAWYFFPQLTPFTAQYIDNHTLAMAVTALAIFLVVLIVVSLITMHIADFIIDSRVGAVDRILGFLFGAARGVLLMVVAVVFLNWLNPDQQHPQIADARSKPFLDDLGADLVGSMDGLVQYVNRQLGPPPAVETEAVGAQPAEAPAEPGSVEDAITGAQQPQAN</sequence>
<keyword evidence="4 6" id="KW-0472">Membrane</keyword>
<dbReference type="PANTHER" id="PTHR36926">
    <property type="entry name" value="COLICIN V PRODUCTION PROTEIN"/>
    <property type="match status" value="1"/>
</dbReference>
<evidence type="ECO:0000256" key="2">
    <source>
        <dbReference type="ARBA" id="ARBA00022692"/>
    </source>
</evidence>
<organism evidence="7">
    <name type="scientific">Aureimonas frigidaquae</name>
    <dbReference type="NCBI Taxonomy" id="424757"/>
    <lineage>
        <taxon>Bacteria</taxon>
        <taxon>Pseudomonadati</taxon>
        <taxon>Pseudomonadota</taxon>
        <taxon>Alphaproteobacteria</taxon>
        <taxon>Hyphomicrobiales</taxon>
        <taxon>Aurantimonadaceae</taxon>
        <taxon>Aureimonas</taxon>
    </lineage>
</organism>
<name>A0A0P0Z341_9HYPH</name>
<dbReference type="AlphaFoldDB" id="A0A0P0Z341"/>
<dbReference type="Pfam" id="PF02674">
    <property type="entry name" value="Colicin_V"/>
    <property type="match status" value="1"/>
</dbReference>